<evidence type="ECO:0000313" key="2">
    <source>
        <dbReference type="Proteomes" id="UP001341840"/>
    </source>
</evidence>
<protein>
    <submittedName>
        <fullName evidence="1">Uncharacterized protein</fullName>
    </submittedName>
</protein>
<gene>
    <name evidence="1" type="ORF">PIB30_076246</name>
</gene>
<accession>A0ABU6RQI9</accession>
<sequence length="77" mass="8695">MLVHGIAQLEPPNFEIAGISPPKWWWPCHNWANATETSTTLSRIYGALLCAAPSIVNIATEDWSWWFAVTEFSIFDS</sequence>
<evidence type="ECO:0000313" key="1">
    <source>
        <dbReference type="EMBL" id="MED6126225.1"/>
    </source>
</evidence>
<comment type="caution">
    <text evidence="1">The sequence shown here is derived from an EMBL/GenBank/DDBJ whole genome shotgun (WGS) entry which is preliminary data.</text>
</comment>
<name>A0ABU6RQI9_9FABA</name>
<keyword evidence="2" id="KW-1185">Reference proteome</keyword>
<proteinExistence type="predicted"/>
<organism evidence="1 2">
    <name type="scientific">Stylosanthes scabra</name>
    <dbReference type="NCBI Taxonomy" id="79078"/>
    <lineage>
        <taxon>Eukaryota</taxon>
        <taxon>Viridiplantae</taxon>
        <taxon>Streptophyta</taxon>
        <taxon>Embryophyta</taxon>
        <taxon>Tracheophyta</taxon>
        <taxon>Spermatophyta</taxon>
        <taxon>Magnoliopsida</taxon>
        <taxon>eudicotyledons</taxon>
        <taxon>Gunneridae</taxon>
        <taxon>Pentapetalae</taxon>
        <taxon>rosids</taxon>
        <taxon>fabids</taxon>
        <taxon>Fabales</taxon>
        <taxon>Fabaceae</taxon>
        <taxon>Papilionoideae</taxon>
        <taxon>50 kb inversion clade</taxon>
        <taxon>dalbergioids sensu lato</taxon>
        <taxon>Dalbergieae</taxon>
        <taxon>Pterocarpus clade</taxon>
        <taxon>Stylosanthes</taxon>
    </lineage>
</organism>
<dbReference type="EMBL" id="JASCZI010031202">
    <property type="protein sequence ID" value="MED6126225.1"/>
    <property type="molecule type" value="Genomic_DNA"/>
</dbReference>
<reference evidence="1 2" key="1">
    <citation type="journal article" date="2023" name="Plants (Basel)">
        <title>Bridging the Gap: Combining Genomics and Transcriptomics Approaches to Understand Stylosanthes scabra, an Orphan Legume from the Brazilian Caatinga.</title>
        <authorList>
            <person name="Ferreira-Neto J.R.C."/>
            <person name="da Silva M.D."/>
            <person name="Binneck E."/>
            <person name="de Melo N.F."/>
            <person name="da Silva R.H."/>
            <person name="de Melo A.L.T.M."/>
            <person name="Pandolfi V."/>
            <person name="Bustamante F.O."/>
            <person name="Brasileiro-Vidal A.C."/>
            <person name="Benko-Iseppon A.M."/>
        </authorList>
    </citation>
    <scope>NUCLEOTIDE SEQUENCE [LARGE SCALE GENOMIC DNA]</scope>
    <source>
        <tissue evidence="1">Leaves</tissue>
    </source>
</reference>
<dbReference type="Proteomes" id="UP001341840">
    <property type="component" value="Unassembled WGS sequence"/>
</dbReference>